<dbReference type="PANTHER" id="PTHR30619">
    <property type="entry name" value="DNA INTERNALIZATION/COMPETENCE PROTEIN COMEC/REC2"/>
    <property type="match status" value="1"/>
</dbReference>
<evidence type="ECO:0000256" key="4">
    <source>
        <dbReference type="ARBA" id="ARBA00022989"/>
    </source>
</evidence>
<keyword evidence="4 6" id="KW-1133">Transmembrane helix</keyword>
<evidence type="ECO:0000259" key="7">
    <source>
        <dbReference type="Pfam" id="PF03772"/>
    </source>
</evidence>
<feature type="transmembrane region" description="Helical" evidence="6">
    <location>
        <begin position="53"/>
        <end position="73"/>
    </location>
</feature>
<reference evidence="8" key="1">
    <citation type="submission" date="2017-02" db="EMBL/GenBank/DDBJ databases">
        <authorList>
            <person name="Regsiter A."/>
            <person name="William W."/>
        </authorList>
    </citation>
    <scope>NUCLEOTIDE SEQUENCE</scope>
    <source>
        <strain evidence="8">Bib</strain>
    </source>
</reference>
<proteinExistence type="predicted"/>
<dbReference type="AlphaFoldDB" id="A0A3P3XHY2"/>
<dbReference type="InterPro" id="IPR004477">
    <property type="entry name" value="ComEC_N"/>
</dbReference>
<feature type="transmembrane region" description="Helical" evidence="6">
    <location>
        <begin position="410"/>
        <end position="439"/>
    </location>
</feature>
<evidence type="ECO:0000313" key="8">
    <source>
        <dbReference type="EMBL" id="SLM12381.1"/>
    </source>
</evidence>
<evidence type="ECO:0000256" key="1">
    <source>
        <dbReference type="ARBA" id="ARBA00004651"/>
    </source>
</evidence>
<dbReference type="GO" id="GO:0005886">
    <property type="term" value="C:plasma membrane"/>
    <property type="evidence" value="ECO:0007669"/>
    <property type="project" value="UniProtKB-SubCell"/>
</dbReference>
<feature type="transmembrane region" description="Helical" evidence="6">
    <location>
        <begin position="212"/>
        <end position="234"/>
    </location>
</feature>
<name>A0A3P3XHY2_9SPIR</name>
<accession>A0A3P3XHY2</accession>
<feature type="transmembrane region" description="Helical" evidence="6">
    <location>
        <begin position="351"/>
        <end position="371"/>
    </location>
</feature>
<keyword evidence="5 6" id="KW-0472">Membrane</keyword>
<comment type="subcellular location">
    <subcellularLocation>
        <location evidence="1">Cell membrane</location>
        <topology evidence="1">Multi-pass membrane protein</topology>
    </subcellularLocation>
</comment>
<feature type="transmembrane region" description="Helical" evidence="6">
    <location>
        <begin position="476"/>
        <end position="498"/>
    </location>
</feature>
<protein>
    <recommendedName>
        <fullName evidence="7">ComEC/Rec2-related protein domain-containing protein</fullName>
    </recommendedName>
</protein>
<keyword evidence="3 6" id="KW-0812">Transmembrane</keyword>
<feature type="transmembrane region" description="Helical" evidence="6">
    <location>
        <begin position="383"/>
        <end position="404"/>
    </location>
</feature>
<sequence>MRVEPACIAAIGLWLGFLVGGSGLLDLVLAWVGAAFAIAMECWPRKTRGMPRTLMIAGALCFGLAMSAGVLRYQAQQGSMAQQISTMQQKSTAQAALLEGGLHLEAIEGVLVGDTQVTSKENRRFDVSVQAAEFGAPGIKVRCEWKRAVFLKRPAFSLALITGAGERMLAGTTIRAERLKGGDFVWVDERDLKVSGTLPLLARLRAAIAARFASALFAVAGRAGPLTQALLLGVKDELDTEFKGLFQSAGCAHMLALSGQHLSIICTLAALAAKRVLHREKLARRASFVFAWLFVWLAGPGPSLLRAVFMLTAAEVGRMLDRPQSSFALLSLASLMLALFDPSSITSLSSIYSFAAMAGLVLFAGRFDYALRPYMPARISQAFAASCAAVCGTAPVSILVFGTFVPAGILAATIAAPVMLVFMWLGLGAGLIGVFLPIVASVSAPLLGTLQDVLLAILSFGAWLPALQTGTGMVDRALFCAGIVSIWVLIYAVPMLQWKKSRAQMQRMRLILPSISPWGGLSL</sequence>
<keyword evidence="2" id="KW-1003">Cell membrane</keyword>
<dbReference type="NCBIfam" id="TIGR00360">
    <property type="entry name" value="ComEC_N-term"/>
    <property type="match status" value="1"/>
</dbReference>
<evidence type="ECO:0000256" key="2">
    <source>
        <dbReference type="ARBA" id="ARBA00022475"/>
    </source>
</evidence>
<feature type="domain" description="ComEC/Rec2-related protein" evidence="7">
    <location>
        <begin position="230"/>
        <end position="495"/>
    </location>
</feature>
<dbReference type="EMBL" id="FWDM01000018">
    <property type="protein sequence ID" value="SLM12381.1"/>
    <property type="molecule type" value="Genomic_DNA"/>
</dbReference>
<feature type="transmembrane region" description="Helical" evidence="6">
    <location>
        <begin position="254"/>
        <end position="273"/>
    </location>
</feature>
<evidence type="ECO:0000256" key="6">
    <source>
        <dbReference type="SAM" id="Phobius"/>
    </source>
</evidence>
<gene>
    <name evidence="8" type="ORF">SPIROBIBN47_250014</name>
</gene>
<organism evidence="8">
    <name type="scientific">uncultured spirochete</name>
    <dbReference type="NCBI Taxonomy" id="156406"/>
    <lineage>
        <taxon>Bacteria</taxon>
        <taxon>Pseudomonadati</taxon>
        <taxon>Spirochaetota</taxon>
        <taxon>Spirochaetia</taxon>
        <taxon>Spirochaetales</taxon>
        <taxon>environmental samples</taxon>
    </lineage>
</organism>
<dbReference type="PANTHER" id="PTHR30619:SF7">
    <property type="entry name" value="BETA-LACTAMASE DOMAIN PROTEIN"/>
    <property type="match status" value="1"/>
</dbReference>
<dbReference type="InterPro" id="IPR052159">
    <property type="entry name" value="Competence_DNA_uptake"/>
</dbReference>
<feature type="transmembrane region" description="Helical" evidence="6">
    <location>
        <begin position="446"/>
        <end position="464"/>
    </location>
</feature>
<dbReference type="Pfam" id="PF03772">
    <property type="entry name" value="Competence"/>
    <property type="match status" value="1"/>
</dbReference>
<evidence type="ECO:0000256" key="3">
    <source>
        <dbReference type="ARBA" id="ARBA00022692"/>
    </source>
</evidence>
<evidence type="ECO:0000256" key="5">
    <source>
        <dbReference type="ARBA" id="ARBA00023136"/>
    </source>
</evidence>